<dbReference type="Gene3D" id="3.40.1480.10">
    <property type="entry name" value="MOFRL domain"/>
    <property type="match status" value="1"/>
</dbReference>
<feature type="domain" description="MOFRL" evidence="1">
    <location>
        <begin position="299"/>
        <end position="402"/>
    </location>
</feature>
<dbReference type="Gene3D" id="3.40.50.10180">
    <property type="entry name" value="Glycerate kinase, MOFRL-like N-terminal domain"/>
    <property type="match status" value="1"/>
</dbReference>
<keyword evidence="3" id="KW-0418">Kinase</keyword>
<comment type="caution">
    <text evidence="3">The sequence shown here is derived from an EMBL/GenBank/DDBJ whole genome shotgun (WGS) entry which is preliminary data.</text>
</comment>
<dbReference type="PANTHER" id="PTHR12227">
    <property type="entry name" value="GLYCERATE KINASE"/>
    <property type="match status" value="1"/>
</dbReference>
<protein>
    <submittedName>
        <fullName evidence="3">Glycerate kinase</fullName>
    </submittedName>
</protein>
<evidence type="ECO:0000259" key="2">
    <source>
        <dbReference type="Pfam" id="PF13660"/>
    </source>
</evidence>
<evidence type="ECO:0000313" key="4">
    <source>
        <dbReference type="Proteomes" id="UP000032483"/>
    </source>
</evidence>
<dbReference type="Pfam" id="PF13660">
    <property type="entry name" value="DUF4147"/>
    <property type="match status" value="1"/>
</dbReference>
<dbReference type="Proteomes" id="UP000032483">
    <property type="component" value="Unassembled WGS sequence"/>
</dbReference>
<dbReference type="Pfam" id="PF05161">
    <property type="entry name" value="MOFRL"/>
    <property type="match status" value="1"/>
</dbReference>
<accession>A0A0D8J0I7</accession>
<dbReference type="RefSeq" id="WP_050005856.1">
    <property type="nucleotide sequence ID" value="NZ_JXXK01000020.1"/>
</dbReference>
<sequence>MNHRLRTDANDIVKRAIGAVLPDEAVRRALAGFAPSAGRLLLVAAGKAAWQMTRAALQVLPPLDGGVVITKYDHVQGPLPGVICCEAGHPVPDENSFAATRAALDLTRGLHQEDTVVFLLSGGGSALFEQPLISGAELQGITRQLLGCGADIVEINTLRKRFSAVKGGRFAEHCAPAQVFQVVLSDILGDPLDMIASGPACPDSATCADALAVAEKYALHMSREAEACLERETPKVLCNVNTRITGSVRELCTAAAAACRDLGYEPWILTDHLDCEAREAGRFLSAIARTHGGEGRRLAFVAGGETVVHLTGKGLGGRNQELALAAAPGLAGLNAAVFSVGSDGTDGPTDAAGGYADGDTLTALTRLGWSVPAVLADNDAYHALRAVDGLLVTGPTGTNVNDVAVVLVGG</sequence>
<organism evidence="3 4">
    <name type="scientific">Ruthenibacterium lactatiformans</name>
    <dbReference type="NCBI Taxonomy" id="1550024"/>
    <lineage>
        <taxon>Bacteria</taxon>
        <taxon>Bacillati</taxon>
        <taxon>Bacillota</taxon>
        <taxon>Clostridia</taxon>
        <taxon>Eubacteriales</taxon>
        <taxon>Oscillospiraceae</taxon>
        <taxon>Ruthenibacterium</taxon>
    </lineage>
</organism>
<dbReference type="AlphaFoldDB" id="A0A0D8J0I7"/>
<dbReference type="InterPro" id="IPR037035">
    <property type="entry name" value="GK-like_C_sf"/>
</dbReference>
<keyword evidence="4" id="KW-1185">Reference proteome</keyword>
<dbReference type="EMBL" id="JXXK01000020">
    <property type="protein sequence ID" value="KJF39278.1"/>
    <property type="molecule type" value="Genomic_DNA"/>
</dbReference>
<proteinExistence type="predicted"/>
<gene>
    <name evidence="3" type="ORF">TQ39_13240</name>
</gene>
<name>A0A0D8J0I7_9FIRM</name>
<keyword evidence="3" id="KW-0808">Transferase</keyword>
<reference evidence="3" key="1">
    <citation type="submission" date="2015-02" db="EMBL/GenBank/DDBJ databases">
        <title>A novel member of the family Ruminococcaceae isolated from human feces.</title>
        <authorList>
            <person name="Shkoporov A.N."/>
            <person name="Chaplin A.V."/>
            <person name="Motuzova O.V."/>
            <person name="Kafarskaia L.I."/>
            <person name="Khokhlova E.V."/>
            <person name="Efimov B.A."/>
        </authorList>
    </citation>
    <scope>NUCLEOTIDE SEQUENCE [LARGE SCALE GENOMIC DNA]</scope>
    <source>
        <strain evidence="3">585-1</strain>
    </source>
</reference>
<dbReference type="PATRIC" id="fig|1550024.3.peg.3019"/>
<dbReference type="GO" id="GO:0008887">
    <property type="term" value="F:glycerate kinase activity"/>
    <property type="evidence" value="ECO:0007669"/>
    <property type="project" value="InterPro"/>
</dbReference>
<dbReference type="InterPro" id="IPR007835">
    <property type="entry name" value="MOFRL"/>
</dbReference>
<evidence type="ECO:0000259" key="1">
    <source>
        <dbReference type="Pfam" id="PF05161"/>
    </source>
</evidence>
<dbReference type="InterPro" id="IPR039760">
    <property type="entry name" value="MOFRL_protein"/>
</dbReference>
<dbReference type="PANTHER" id="PTHR12227:SF0">
    <property type="entry name" value="GLYCERATE KINASE"/>
    <property type="match status" value="1"/>
</dbReference>
<evidence type="ECO:0000313" key="3">
    <source>
        <dbReference type="EMBL" id="KJF39278.1"/>
    </source>
</evidence>
<feature type="domain" description="MOFRL-associated" evidence="2">
    <location>
        <begin position="9"/>
        <end position="229"/>
    </location>
</feature>
<dbReference type="GeneID" id="42857537"/>
<dbReference type="SUPFAM" id="SSF82544">
    <property type="entry name" value="GckA/TtuD-like"/>
    <property type="match status" value="1"/>
</dbReference>
<dbReference type="InterPro" id="IPR025286">
    <property type="entry name" value="MOFRL_assoc_dom"/>
</dbReference>
<dbReference type="GO" id="GO:0005737">
    <property type="term" value="C:cytoplasm"/>
    <property type="evidence" value="ECO:0007669"/>
    <property type="project" value="TreeGrafter"/>
</dbReference>
<dbReference type="InterPro" id="IPR038614">
    <property type="entry name" value="GK_N_sf"/>
</dbReference>